<accession>A0A382KYX8</accession>
<dbReference type="InterPro" id="IPR001451">
    <property type="entry name" value="Hexapep"/>
</dbReference>
<evidence type="ECO:0000313" key="1">
    <source>
        <dbReference type="EMBL" id="SVC29660.1"/>
    </source>
</evidence>
<dbReference type="PANTHER" id="PTHR13061:SF29">
    <property type="entry name" value="GAMMA CARBONIC ANHYDRASE-LIKE 1, MITOCHONDRIAL-RELATED"/>
    <property type="match status" value="1"/>
</dbReference>
<evidence type="ECO:0008006" key="2">
    <source>
        <dbReference type="Google" id="ProtNLM"/>
    </source>
</evidence>
<dbReference type="AlphaFoldDB" id="A0A382KYX8"/>
<dbReference type="SUPFAM" id="SSF51161">
    <property type="entry name" value="Trimeric LpxA-like enzymes"/>
    <property type="match status" value="1"/>
</dbReference>
<dbReference type="Gene3D" id="2.160.10.10">
    <property type="entry name" value="Hexapeptide repeat proteins"/>
    <property type="match status" value="1"/>
</dbReference>
<sequence length="181" mass="19441">MLYSIDNITPDCDKANFIASNATVIGNVQMEQDVSIWFNVVIRGDNDPIKIGAGSNVQDGSILHTDSGAPLTIGKMVTVGHKVMLHGCSISDHCLIGINSTILNHAVIGKHSIVGANSLITENKTFPENSLIMGSPAKVIRELTSEEIKMIEYSAQAYILNGKRFAKGLVNFEVASTLLES</sequence>
<proteinExistence type="predicted"/>
<name>A0A382KYX8_9ZZZZ</name>
<dbReference type="InterPro" id="IPR047324">
    <property type="entry name" value="LbH_gamma_CA-like"/>
</dbReference>
<dbReference type="EMBL" id="UINC01083704">
    <property type="protein sequence ID" value="SVC29660.1"/>
    <property type="molecule type" value="Genomic_DNA"/>
</dbReference>
<dbReference type="CDD" id="cd04645">
    <property type="entry name" value="LbH_gamma_CA_like"/>
    <property type="match status" value="1"/>
</dbReference>
<organism evidence="1">
    <name type="scientific">marine metagenome</name>
    <dbReference type="NCBI Taxonomy" id="408172"/>
    <lineage>
        <taxon>unclassified sequences</taxon>
        <taxon>metagenomes</taxon>
        <taxon>ecological metagenomes</taxon>
    </lineage>
</organism>
<dbReference type="InterPro" id="IPR011004">
    <property type="entry name" value="Trimer_LpxA-like_sf"/>
</dbReference>
<reference evidence="1" key="1">
    <citation type="submission" date="2018-05" db="EMBL/GenBank/DDBJ databases">
        <authorList>
            <person name="Lanie J.A."/>
            <person name="Ng W.-L."/>
            <person name="Kazmierczak K.M."/>
            <person name="Andrzejewski T.M."/>
            <person name="Davidsen T.M."/>
            <person name="Wayne K.J."/>
            <person name="Tettelin H."/>
            <person name="Glass J.I."/>
            <person name="Rusch D."/>
            <person name="Podicherti R."/>
            <person name="Tsui H.-C.T."/>
            <person name="Winkler M.E."/>
        </authorList>
    </citation>
    <scope>NUCLEOTIDE SEQUENCE</scope>
</reference>
<dbReference type="PANTHER" id="PTHR13061">
    <property type="entry name" value="DYNACTIN SUBUNIT P25"/>
    <property type="match status" value="1"/>
</dbReference>
<gene>
    <name evidence="1" type="ORF">METZ01_LOCUS282514</name>
</gene>
<dbReference type="InterPro" id="IPR050484">
    <property type="entry name" value="Transf_Hexapept/Carb_Anhydrase"/>
</dbReference>
<protein>
    <recommendedName>
        <fullName evidence="2">Gamma carbonic anhydrase family protein</fullName>
    </recommendedName>
</protein>
<dbReference type="Pfam" id="PF00132">
    <property type="entry name" value="Hexapep"/>
    <property type="match status" value="1"/>
</dbReference>